<dbReference type="SMART" id="SM00382">
    <property type="entry name" value="AAA"/>
    <property type="match status" value="1"/>
</dbReference>
<dbReference type="InterPro" id="IPR002078">
    <property type="entry name" value="Sigma_54_int"/>
</dbReference>
<dbReference type="PROSITE" id="PS50045">
    <property type="entry name" value="SIGMA54_INTERACT_4"/>
    <property type="match status" value="1"/>
</dbReference>
<keyword evidence="2" id="KW-0067">ATP-binding</keyword>
<evidence type="ECO:0000313" key="6">
    <source>
        <dbReference type="EMBL" id="MBP1926781.1"/>
    </source>
</evidence>
<dbReference type="InterPro" id="IPR025662">
    <property type="entry name" value="Sigma_54_int_dom_ATP-bd_1"/>
</dbReference>
<organism evidence="6 7">
    <name type="scientific">Sedimentibacter acidaminivorans</name>
    <dbReference type="NCBI Taxonomy" id="913099"/>
    <lineage>
        <taxon>Bacteria</taxon>
        <taxon>Bacillati</taxon>
        <taxon>Bacillota</taxon>
        <taxon>Tissierellia</taxon>
        <taxon>Sedimentibacter</taxon>
    </lineage>
</organism>
<gene>
    <name evidence="6" type="ORF">J2Z76_002651</name>
</gene>
<evidence type="ECO:0000313" key="7">
    <source>
        <dbReference type="Proteomes" id="UP001519342"/>
    </source>
</evidence>
<dbReference type="Pfam" id="PF02954">
    <property type="entry name" value="HTH_8"/>
    <property type="match status" value="1"/>
</dbReference>
<protein>
    <submittedName>
        <fullName evidence="6">Arginine utilization regulatory protein</fullName>
    </submittedName>
</protein>
<proteinExistence type="predicted"/>
<comment type="caution">
    <text evidence="6">The sequence shown here is derived from an EMBL/GenBank/DDBJ whole genome shotgun (WGS) entry which is preliminary data.</text>
</comment>
<dbReference type="PANTHER" id="PTHR32071:SF74">
    <property type="entry name" value="TRANSCRIPTIONAL ACTIVATOR ROCR"/>
    <property type="match status" value="1"/>
</dbReference>
<feature type="domain" description="Sigma-54 factor interaction" evidence="5">
    <location>
        <begin position="147"/>
        <end position="375"/>
    </location>
</feature>
<dbReference type="Gene3D" id="1.10.8.60">
    <property type="match status" value="1"/>
</dbReference>
<evidence type="ECO:0000256" key="3">
    <source>
        <dbReference type="ARBA" id="ARBA00023015"/>
    </source>
</evidence>
<keyword evidence="3" id="KW-0805">Transcription regulation</keyword>
<evidence type="ECO:0000256" key="1">
    <source>
        <dbReference type="ARBA" id="ARBA00022741"/>
    </source>
</evidence>
<dbReference type="Gene3D" id="3.40.50.300">
    <property type="entry name" value="P-loop containing nucleotide triphosphate hydrolases"/>
    <property type="match status" value="1"/>
</dbReference>
<dbReference type="PROSITE" id="PS00676">
    <property type="entry name" value="SIGMA54_INTERACT_2"/>
    <property type="match status" value="1"/>
</dbReference>
<dbReference type="EMBL" id="JAGGKS010000008">
    <property type="protein sequence ID" value="MBP1926781.1"/>
    <property type="molecule type" value="Genomic_DNA"/>
</dbReference>
<name>A0ABS4GGF7_9FIRM</name>
<dbReference type="InterPro" id="IPR027417">
    <property type="entry name" value="P-loop_NTPase"/>
</dbReference>
<dbReference type="Proteomes" id="UP001519342">
    <property type="component" value="Unassembled WGS sequence"/>
</dbReference>
<dbReference type="RefSeq" id="WP_209512505.1">
    <property type="nucleotide sequence ID" value="NZ_JAGGKS010000008.1"/>
</dbReference>
<dbReference type="Pfam" id="PF00158">
    <property type="entry name" value="Sigma54_activat"/>
    <property type="match status" value="1"/>
</dbReference>
<dbReference type="SUPFAM" id="SSF46689">
    <property type="entry name" value="Homeodomain-like"/>
    <property type="match status" value="1"/>
</dbReference>
<dbReference type="PRINTS" id="PR01590">
    <property type="entry name" value="HTHFIS"/>
</dbReference>
<sequence length="469" mass="53702">MVDIGGLLFNSLDYVLIVDREFTVIYNTRYDNRVNISVNDYSKYEFLNKNFFEIYPDVKKETSSIVRCMTTGEIVVKKFQKYKDFTGKVYCTHNVTIPLVRKGKIMGAVELVKDITTIDNVNNLDVEDFEESTNISSDLSKISFDKIITKDSSMIKNIEYAKIMSKTKNPILIYGETGTGKEVFVQAMINYSGVSRNKVVIQNCAAIPQNLVESILFGTYKGAYTGAENRKGLFEEANGGIIFLDELNSIPYDVQGKLLRVLQDGSFRPVGSNVEKSVKVKIIAAMNIDPLKAIEKKEFRSDLFYRLSSGMIYLSPLRERKGDVKYFVHNFINEFNNIYGKNVQGITKTLEDIFLEYNWDGNVRELKHIIESMISCSNTNILDVQQLPAYMYDRVYKDKKDEEGKKSIGINYDLNKEKYDLKKILEEKEIETIKEVLIITKGNKTEAGKILGIPRQTLKYKIDKLNITI</sequence>
<dbReference type="PANTHER" id="PTHR32071">
    <property type="entry name" value="TRANSCRIPTIONAL REGULATORY PROTEIN"/>
    <property type="match status" value="1"/>
</dbReference>
<dbReference type="InterPro" id="IPR009057">
    <property type="entry name" value="Homeodomain-like_sf"/>
</dbReference>
<dbReference type="Gene3D" id="3.30.450.20">
    <property type="entry name" value="PAS domain"/>
    <property type="match status" value="1"/>
</dbReference>
<dbReference type="InterPro" id="IPR058031">
    <property type="entry name" value="AAA_lid_NorR"/>
</dbReference>
<dbReference type="PROSITE" id="PS00675">
    <property type="entry name" value="SIGMA54_INTERACT_1"/>
    <property type="match status" value="1"/>
</dbReference>
<dbReference type="InterPro" id="IPR002197">
    <property type="entry name" value="HTH_Fis"/>
</dbReference>
<dbReference type="InterPro" id="IPR025943">
    <property type="entry name" value="Sigma_54_int_dom_ATP-bd_2"/>
</dbReference>
<evidence type="ECO:0000256" key="2">
    <source>
        <dbReference type="ARBA" id="ARBA00022840"/>
    </source>
</evidence>
<dbReference type="CDD" id="cd00009">
    <property type="entry name" value="AAA"/>
    <property type="match status" value="1"/>
</dbReference>
<keyword evidence="7" id="KW-1185">Reference proteome</keyword>
<keyword evidence="1" id="KW-0547">Nucleotide-binding</keyword>
<evidence type="ECO:0000256" key="4">
    <source>
        <dbReference type="ARBA" id="ARBA00023163"/>
    </source>
</evidence>
<evidence type="ECO:0000259" key="5">
    <source>
        <dbReference type="PROSITE" id="PS50045"/>
    </source>
</evidence>
<dbReference type="InterPro" id="IPR003593">
    <property type="entry name" value="AAA+_ATPase"/>
</dbReference>
<keyword evidence="4" id="KW-0804">Transcription</keyword>
<accession>A0ABS4GGF7</accession>
<reference evidence="6 7" key="1">
    <citation type="submission" date="2021-03" db="EMBL/GenBank/DDBJ databases">
        <title>Genomic Encyclopedia of Type Strains, Phase IV (KMG-IV): sequencing the most valuable type-strain genomes for metagenomic binning, comparative biology and taxonomic classification.</title>
        <authorList>
            <person name="Goeker M."/>
        </authorList>
    </citation>
    <scope>NUCLEOTIDE SEQUENCE [LARGE SCALE GENOMIC DNA]</scope>
    <source>
        <strain evidence="6 7">DSM 24004</strain>
    </source>
</reference>
<dbReference type="Gene3D" id="1.10.10.60">
    <property type="entry name" value="Homeodomain-like"/>
    <property type="match status" value="1"/>
</dbReference>
<dbReference type="Pfam" id="PF25601">
    <property type="entry name" value="AAA_lid_14"/>
    <property type="match status" value="1"/>
</dbReference>
<dbReference type="SUPFAM" id="SSF52540">
    <property type="entry name" value="P-loop containing nucleoside triphosphate hydrolases"/>
    <property type="match status" value="1"/>
</dbReference>